<keyword evidence="2" id="KW-1185">Reference proteome</keyword>
<dbReference type="Proteomes" id="UP001209854">
    <property type="component" value="Unassembled WGS sequence"/>
</dbReference>
<proteinExistence type="predicted"/>
<dbReference type="EMBL" id="JAPFCC010000001">
    <property type="protein sequence ID" value="MCW7551637.1"/>
    <property type="molecule type" value="Genomic_DNA"/>
</dbReference>
<comment type="caution">
    <text evidence="1">The sequence shown here is derived from an EMBL/GenBank/DDBJ whole genome shotgun (WGS) entry which is preliminary data.</text>
</comment>
<evidence type="ECO:0000313" key="2">
    <source>
        <dbReference type="Proteomes" id="UP001209854"/>
    </source>
</evidence>
<name>A0ABT3MQK3_9GAMM</name>
<protein>
    <submittedName>
        <fullName evidence="1">Uncharacterized protein</fullName>
    </submittedName>
</protein>
<dbReference type="RefSeq" id="WP_262566669.1">
    <property type="nucleotide sequence ID" value="NZ_JAPFCC010000001.1"/>
</dbReference>
<evidence type="ECO:0000313" key="1">
    <source>
        <dbReference type="EMBL" id="MCW7551637.1"/>
    </source>
</evidence>
<sequence length="181" mass="21175">MNTQELKSIFLKSVNEYTEELFNIGKAPEYTNKIFKTVLPKLAKELELEPKKEFVPGNVDLALLETTSDGFKRPLWVIEHENNGAKAYEEVTKLSLLSSPNKFLITYIWDNREGRDGILKEWAKIIYNLDMNNEIGNFKKFYIAIGSMNPYSSEQLPNKFVQNIEDAWEFYEYSDSKFHRV</sequence>
<accession>A0ABT3MQK3</accession>
<reference evidence="1 2" key="1">
    <citation type="submission" date="2022-10" db="EMBL/GenBank/DDBJ databases">
        <title>High-quality genome sequences of two octocoral-associated bacteria, Endozoicomonas euniceicola EF212 and Endozoicomonas gorgoniicola PS125.</title>
        <authorList>
            <person name="Chiou Y.-J."/>
            <person name="Chen Y.-H."/>
        </authorList>
    </citation>
    <scope>NUCLEOTIDE SEQUENCE [LARGE SCALE GENOMIC DNA]</scope>
    <source>
        <strain evidence="1 2">PS125</strain>
    </source>
</reference>
<organism evidence="1 2">
    <name type="scientific">Endozoicomonas gorgoniicola</name>
    <dbReference type="NCBI Taxonomy" id="1234144"/>
    <lineage>
        <taxon>Bacteria</taxon>
        <taxon>Pseudomonadati</taxon>
        <taxon>Pseudomonadota</taxon>
        <taxon>Gammaproteobacteria</taxon>
        <taxon>Oceanospirillales</taxon>
        <taxon>Endozoicomonadaceae</taxon>
        <taxon>Endozoicomonas</taxon>
    </lineage>
</organism>
<gene>
    <name evidence="1" type="ORF">NX722_03045</name>
</gene>